<evidence type="ECO:0000256" key="8">
    <source>
        <dbReference type="ARBA" id="ARBA00022741"/>
    </source>
</evidence>
<keyword evidence="5 13" id="KW-0444">Lipid biosynthesis</keyword>
<evidence type="ECO:0000256" key="1">
    <source>
        <dbReference type="ARBA" id="ARBA00002274"/>
    </source>
</evidence>
<gene>
    <name evidence="13 14" type="primary">lpxK</name>
    <name evidence="14" type="ORF">JBF11_08645</name>
</gene>
<evidence type="ECO:0000256" key="3">
    <source>
        <dbReference type="ARBA" id="ARBA00012071"/>
    </source>
</evidence>
<comment type="function">
    <text evidence="1 13">Transfers the gamma-phosphate of ATP to the 4'-position of a tetraacyldisaccharide 1-phosphate intermediate (termed DS-1-P) to form tetraacyldisaccharide 1,4'-bis-phosphate (lipid IVA).</text>
</comment>
<dbReference type="RefSeq" id="WP_334315084.1">
    <property type="nucleotide sequence ID" value="NZ_CP065938.1"/>
</dbReference>
<evidence type="ECO:0000313" key="14">
    <source>
        <dbReference type="EMBL" id="UWX05501.1"/>
    </source>
</evidence>
<dbReference type="Pfam" id="PF02606">
    <property type="entry name" value="LpxK"/>
    <property type="match status" value="1"/>
</dbReference>
<comment type="pathway">
    <text evidence="2 13">Glycolipid biosynthesis; lipid IV(A) biosynthesis; lipid IV(A) from (3R)-3-hydroxytetradecanoyl-[acyl-carrier-protein] and UDP-N-acetyl-alpha-D-glucosamine: step 6/6.</text>
</comment>
<keyword evidence="7 13" id="KW-0808">Transferase</keyword>
<dbReference type="HAMAP" id="MF_00409">
    <property type="entry name" value="LpxK"/>
    <property type="match status" value="1"/>
</dbReference>
<evidence type="ECO:0000256" key="4">
    <source>
        <dbReference type="ARBA" id="ARBA00016436"/>
    </source>
</evidence>
<dbReference type="InterPro" id="IPR003758">
    <property type="entry name" value="LpxK"/>
</dbReference>
<evidence type="ECO:0000256" key="13">
    <source>
        <dbReference type="HAMAP-Rule" id="MF_00409"/>
    </source>
</evidence>
<protein>
    <recommendedName>
        <fullName evidence="4 13">Tetraacyldisaccharide 4'-kinase</fullName>
        <ecNumber evidence="3 13">2.7.1.130</ecNumber>
    </recommendedName>
    <alternativeName>
        <fullName evidence="12 13">Lipid A 4'-kinase</fullName>
    </alternativeName>
</protein>
<evidence type="ECO:0000256" key="7">
    <source>
        <dbReference type="ARBA" id="ARBA00022679"/>
    </source>
</evidence>
<sequence>MAQKHRLQIILAPVLLPFSWLFAVISRMRFFLYKHGILKTYTPKIPCICVGNISWGGTGKSPLIDYLLKRFHKEHIDCAVLSRGYGVKLPHYPFVLDKNSVMNDSRLPDEPCMLFNKNPFTTIIINPKRAESALYAEKNLPHIQALLMDDGFQHFALNRTENFVLLDKDDLTPKAEYAKSNWNTLIPLGSWREPEQALHRASAFFLKCPPSAWKQIKQHCLVKLAPYHKPLFVFNLNIERLEPLFHKEIKPIRQYALIAGIGNPYQFQESVQNFLGQACAKSIFLTDHADMEKHAAKLLALDMPVICTEKDAVKLKRHPELARKEIYCTATAVQFHACAFTPHTFETWFAENILTHFNNGN</sequence>
<evidence type="ECO:0000256" key="5">
    <source>
        <dbReference type="ARBA" id="ARBA00022516"/>
    </source>
</evidence>
<keyword evidence="6 13" id="KW-0441">Lipid A biosynthesis</keyword>
<keyword evidence="10 13" id="KW-0067">ATP-binding</keyword>
<dbReference type="InterPro" id="IPR027417">
    <property type="entry name" value="P-loop_NTPase"/>
</dbReference>
<reference evidence="14" key="1">
    <citation type="submission" date="2020-12" db="EMBL/GenBank/DDBJ databases">
        <title>Taurinivorans muris gen. nov., sp. nov., fundamental and realized metabolic niche of a ubiquitous sulfidogenic bacterium in the murine intestine.</title>
        <authorList>
            <person name="Ye H."/>
            <person name="Hanson B.T."/>
            <person name="Loy A."/>
        </authorList>
    </citation>
    <scope>NUCLEOTIDE SEQUENCE</scope>
    <source>
        <strain evidence="14">LT0009</strain>
    </source>
</reference>
<dbReference type="PANTHER" id="PTHR42724:SF1">
    <property type="entry name" value="TETRAACYLDISACCHARIDE 4'-KINASE, MITOCHONDRIAL-RELATED"/>
    <property type="match status" value="1"/>
</dbReference>
<evidence type="ECO:0000256" key="11">
    <source>
        <dbReference type="ARBA" id="ARBA00023098"/>
    </source>
</evidence>
<evidence type="ECO:0000256" key="6">
    <source>
        <dbReference type="ARBA" id="ARBA00022556"/>
    </source>
</evidence>
<evidence type="ECO:0000256" key="2">
    <source>
        <dbReference type="ARBA" id="ARBA00004870"/>
    </source>
</evidence>
<dbReference type="GO" id="GO:0009029">
    <property type="term" value="F:lipid-A 4'-kinase activity"/>
    <property type="evidence" value="ECO:0007669"/>
    <property type="project" value="UniProtKB-EC"/>
</dbReference>
<dbReference type="Proteomes" id="UP001058120">
    <property type="component" value="Chromosome"/>
</dbReference>
<comment type="catalytic activity">
    <reaction evidence="13">
        <text>a lipid A disaccharide + ATP = a lipid IVA + ADP + H(+)</text>
        <dbReference type="Rhea" id="RHEA:67840"/>
        <dbReference type="ChEBI" id="CHEBI:15378"/>
        <dbReference type="ChEBI" id="CHEBI:30616"/>
        <dbReference type="ChEBI" id="CHEBI:176343"/>
        <dbReference type="ChEBI" id="CHEBI:176425"/>
        <dbReference type="ChEBI" id="CHEBI:456216"/>
        <dbReference type="EC" id="2.7.1.130"/>
    </reaction>
</comment>
<proteinExistence type="inferred from homology"/>
<keyword evidence="11 13" id="KW-0443">Lipid metabolism</keyword>
<dbReference type="NCBIfam" id="TIGR00682">
    <property type="entry name" value="lpxK"/>
    <property type="match status" value="1"/>
</dbReference>
<dbReference type="PANTHER" id="PTHR42724">
    <property type="entry name" value="TETRAACYLDISACCHARIDE 4'-KINASE"/>
    <property type="match status" value="1"/>
</dbReference>
<name>A0ABY5Y0A6_9BACT</name>
<evidence type="ECO:0000256" key="12">
    <source>
        <dbReference type="ARBA" id="ARBA00029757"/>
    </source>
</evidence>
<comment type="caution">
    <text evidence="13">Lacks conserved residue(s) required for the propagation of feature annotation.</text>
</comment>
<dbReference type="SUPFAM" id="SSF52540">
    <property type="entry name" value="P-loop containing nucleoside triphosphate hydrolases"/>
    <property type="match status" value="1"/>
</dbReference>
<comment type="similarity">
    <text evidence="13">Belongs to the LpxK family.</text>
</comment>
<accession>A0ABY5Y0A6</accession>
<evidence type="ECO:0000256" key="9">
    <source>
        <dbReference type="ARBA" id="ARBA00022777"/>
    </source>
</evidence>
<dbReference type="EMBL" id="CP065938">
    <property type="protein sequence ID" value="UWX05501.1"/>
    <property type="molecule type" value="Genomic_DNA"/>
</dbReference>
<organism evidence="14 15">
    <name type="scientific">Taurinivorans muris</name>
    <dbReference type="NCBI Taxonomy" id="2787751"/>
    <lineage>
        <taxon>Bacteria</taxon>
        <taxon>Pseudomonadati</taxon>
        <taxon>Thermodesulfobacteriota</taxon>
        <taxon>Desulfovibrionia</taxon>
        <taxon>Desulfovibrionales</taxon>
        <taxon>Desulfovibrionaceae</taxon>
        <taxon>Taurinivorans</taxon>
    </lineage>
</organism>
<keyword evidence="8 13" id="KW-0547">Nucleotide-binding</keyword>
<keyword evidence="9 13" id="KW-0418">Kinase</keyword>
<dbReference type="EC" id="2.7.1.130" evidence="3 13"/>
<evidence type="ECO:0000313" key="15">
    <source>
        <dbReference type="Proteomes" id="UP001058120"/>
    </source>
</evidence>
<evidence type="ECO:0000256" key="10">
    <source>
        <dbReference type="ARBA" id="ARBA00022840"/>
    </source>
</evidence>
<keyword evidence="15" id="KW-1185">Reference proteome</keyword>